<name>A0A1I7EUI3_9BURK</name>
<dbReference type="Proteomes" id="UP000199391">
    <property type="component" value="Unassembled WGS sequence"/>
</dbReference>
<dbReference type="InterPro" id="IPR025282">
    <property type="entry name" value="DUF4214"/>
</dbReference>
<dbReference type="InterPro" id="IPR038255">
    <property type="entry name" value="PBS_linker_sf"/>
</dbReference>
<dbReference type="SUPFAM" id="SSF51120">
    <property type="entry name" value="beta-Roll"/>
    <property type="match status" value="1"/>
</dbReference>
<evidence type="ECO:0000259" key="1">
    <source>
        <dbReference type="Pfam" id="PF13946"/>
    </source>
</evidence>
<dbReference type="OrthoDB" id="480426at2"/>
<proteinExistence type="predicted"/>
<dbReference type="InterPro" id="IPR011049">
    <property type="entry name" value="Serralysin-like_metalloprot_C"/>
</dbReference>
<dbReference type="Gene3D" id="1.10.3130.20">
    <property type="entry name" value="Phycobilisome linker domain"/>
    <property type="match status" value="1"/>
</dbReference>
<evidence type="ECO:0000313" key="3">
    <source>
        <dbReference type="Proteomes" id="UP000199391"/>
    </source>
</evidence>
<organism evidence="2 3">
    <name type="scientific">Pseudoduganella namucuonensis</name>
    <dbReference type="NCBI Taxonomy" id="1035707"/>
    <lineage>
        <taxon>Bacteria</taxon>
        <taxon>Pseudomonadati</taxon>
        <taxon>Pseudomonadota</taxon>
        <taxon>Betaproteobacteria</taxon>
        <taxon>Burkholderiales</taxon>
        <taxon>Oxalobacteraceae</taxon>
        <taxon>Telluria group</taxon>
        <taxon>Pseudoduganella</taxon>
    </lineage>
</organism>
<reference evidence="3" key="1">
    <citation type="submission" date="2016-10" db="EMBL/GenBank/DDBJ databases">
        <authorList>
            <person name="Varghese N."/>
            <person name="Submissions S."/>
        </authorList>
    </citation>
    <scope>NUCLEOTIDE SEQUENCE [LARGE SCALE GENOMIC DNA]</scope>
    <source>
        <strain evidence="3">CGMCC 1.11014</strain>
    </source>
</reference>
<sequence>MANIDIKLSQSIVSSGLLPDWDLQDGMLADLVDAMTIAASTFPDRFSQDATWSFDGATARLSFPDGSYQQFTGVSLADPTSLRGTATATGMQLSVPGAASVVETGRYSFSYEIVNNQLFVRGTASTVTSAKIQTLLSTSSPDYDQTLGNVGVELRGQLNVDASGNLDGTVAAITLAADKFIASASLTGSFHVSGNAVSIGDGDGHMAVDGTLAGLDAVFQDGSHASISGIAAAVGAGADLGAGLLTDPALLGGNDTIRVELPASLQGSLTIASGAGNDAVAVGGGRGQLNVDAGAGNDIITVLSGSHDVDGGAGLDTLVYSGGRQQYTVASSDQGRVITGSSGSDLASNVERVKFADGMLAFDLDGGAGQAYRLYQAAFDRAPDAAGLGYWIDAMDRQVSLRDVAQSFINSGEFAQLYGANPTTEAFVSRLYSNVLHRAPDQAGYDYWVDAMHGGASKADVLASFSEGGENRAQVIGIIQDGIAYTLVG</sequence>
<gene>
    <name evidence="2" type="ORF">SAMN05216552_1001118</name>
</gene>
<dbReference type="EMBL" id="FPBO01000001">
    <property type="protein sequence ID" value="SFU27585.1"/>
    <property type="molecule type" value="Genomic_DNA"/>
</dbReference>
<dbReference type="RefSeq" id="WP_093552383.1">
    <property type="nucleotide sequence ID" value="NZ_FPBO01000001.1"/>
</dbReference>
<protein>
    <recommendedName>
        <fullName evidence="1">DUF4214 domain-containing protein</fullName>
    </recommendedName>
</protein>
<feature type="domain" description="DUF4214" evidence="1">
    <location>
        <begin position="405"/>
        <end position="474"/>
    </location>
</feature>
<accession>A0A1I7EUI3</accession>
<evidence type="ECO:0000313" key="2">
    <source>
        <dbReference type="EMBL" id="SFU27585.1"/>
    </source>
</evidence>
<dbReference type="Pfam" id="PF13946">
    <property type="entry name" value="DUF4214"/>
    <property type="match status" value="1"/>
</dbReference>
<dbReference type="PRINTS" id="PR00313">
    <property type="entry name" value="CABNDNGRPT"/>
</dbReference>
<dbReference type="STRING" id="1035707.SAMN05216552_1001118"/>
<dbReference type="AlphaFoldDB" id="A0A1I7EUI3"/>
<keyword evidence="3" id="KW-1185">Reference proteome</keyword>